<evidence type="ECO:0000313" key="4">
    <source>
        <dbReference type="EMBL" id="KAJ4389247.1"/>
    </source>
</evidence>
<evidence type="ECO:0000256" key="1">
    <source>
        <dbReference type="ARBA" id="ARBA00004123"/>
    </source>
</evidence>
<dbReference type="OrthoDB" id="10265068at2759"/>
<protein>
    <recommendedName>
        <fullName evidence="3">HhH-GPD domain-containing protein</fullName>
    </recommendedName>
</protein>
<dbReference type="Proteomes" id="UP001140453">
    <property type="component" value="Unassembled WGS sequence"/>
</dbReference>
<proteinExistence type="predicted"/>
<reference evidence="4" key="1">
    <citation type="submission" date="2022-10" db="EMBL/GenBank/DDBJ databases">
        <title>Tapping the CABI collections for fungal endophytes: first genome assemblies for Collariella, Neodidymelliopsis, Ascochyta clinopodiicola, Didymella pomorum, Didymosphaeria variabile, Neocosmospora piperis and Neocucurbitaria cava.</title>
        <authorList>
            <person name="Hill R."/>
        </authorList>
    </citation>
    <scope>NUCLEOTIDE SEQUENCE</scope>
    <source>
        <strain evidence="4">IMI 355082</strain>
    </source>
</reference>
<dbReference type="Gene3D" id="1.10.340.30">
    <property type="entry name" value="Hypothetical protein, domain 2"/>
    <property type="match status" value="1"/>
</dbReference>
<dbReference type="GO" id="GO:0006285">
    <property type="term" value="P:base-excision repair, AP site formation"/>
    <property type="evidence" value="ECO:0007669"/>
    <property type="project" value="UniProtKB-ARBA"/>
</dbReference>
<sequence>MVATRSQSKLELRITKTTRASPKASVKKTTKQLSKLNSQLSIPSQIFIHPNIFQPPALPTGAGLIQESLSHNLYFLCVQAILWNQTRGAQARPVLAQILTQYPDPTALAAAVLPTLTALLYPIGLHNIRAARLIAFAKAWVERPPCKERRYRRVGYPVKGCGLDVKPGEVLGEDDEREGWEVAHLPGMGAYALDSYRIFGRDKLRGVEEDVVKRGEEEWRRVVPLDKDLRRYLVWRWKEEGWEWDMLTGKKRRIKGPNR</sequence>
<accession>A0A9W8YNQ5</accession>
<dbReference type="GO" id="GO:0005634">
    <property type="term" value="C:nucleus"/>
    <property type="evidence" value="ECO:0007669"/>
    <property type="project" value="UniProtKB-SubCell"/>
</dbReference>
<dbReference type="Pfam" id="PF00730">
    <property type="entry name" value="HhH-GPD"/>
    <property type="match status" value="1"/>
</dbReference>
<feature type="domain" description="HhH-GPD" evidence="3">
    <location>
        <begin position="78"/>
        <end position="214"/>
    </location>
</feature>
<dbReference type="InterPro" id="IPR045138">
    <property type="entry name" value="MeCP2/MBD4"/>
</dbReference>
<gene>
    <name evidence="4" type="ORF">N0V93_006712</name>
</gene>
<dbReference type="PANTHER" id="PTHR15074:SF0">
    <property type="entry name" value="METHYL-CPG-BINDING DOMAIN PROTEIN 4-LIKE PROTEIN"/>
    <property type="match status" value="1"/>
</dbReference>
<comment type="caution">
    <text evidence="4">The sequence shown here is derived from an EMBL/GenBank/DDBJ whole genome shotgun (WGS) entry which is preliminary data.</text>
</comment>
<comment type="subcellular location">
    <subcellularLocation>
        <location evidence="1">Nucleus</location>
    </subcellularLocation>
</comment>
<dbReference type="AlphaFoldDB" id="A0A9W8YNQ5"/>
<dbReference type="InterPro" id="IPR003265">
    <property type="entry name" value="HhH-GPD_domain"/>
</dbReference>
<organism evidence="4 5">
    <name type="scientific">Gnomoniopsis smithogilvyi</name>
    <dbReference type="NCBI Taxonomy" id="1191159"/>
    <lineage>
        <taxon>Eukaryota</taxon>
        <taxon>Fungi</taxon>
        <taxon>Dikarya</taxon>
        <taxon>Ascomycota</taxon>
        <taxon>Pezizomycotina</taxon>
        <taxon>Sordariomycetes</taxon>
        <taxon>Sordariomycetidae</taxon>
        <taxon>Diaporthales</taxon>
        <taxon>Gnomoniaceae</taxon>
        <taxon>Gnomoniopsis</taxon>
    </lineage>
</organism>
<name>A0A9W8YNQ5_9PEZI</name>
<dbReference type="SUPFAM" id="SSF48150">
    <property type="entry name" value="DNA-glycosylase"/>
    <property type="match status" value="1"/>
</dbReference>
<dbReference type="InterPro" id="IPR011257">
    <property type="entry name" value="DNA_glycosylase"/>
</dbReference>
<dbReference type="GO" id="GO:0003677">
    <property type="term" value="F:DNA binding"/>
    <property type="evidence" value="ECO:0007669"/>
    <property type="project" value="InterPro"/>
</dbReference>
<evidence type="ECO:0000313" key="5">
    <source>
        <dbReference type="Proteomes" id="UP001140453"/>
    </source>
</evidence>
<evidence type="ECO:0000259" key="3">
    <source>
        <dbReference type="Pfam" id="PF00730"/>
    </source>
</evidence>
<dbReference type="PANTHER" id="PTHR15074">
    <property type="entry name" value="METHYL-CPG-BINDING PROTEIN"/>
    <property type="match status" value="1"/>
</dbReference>
<keyword evidence="5" id="KW-1185">Reference proteome</keyword>
<dbReference type="EMBL" id="JAPEVB010000004">
    <property type="protein sequence ID" value="KAJ4389247.1"/>
    <property type="molecule type" value="Genomic_DNA"/>
</dbReference>
<dbReference type="GO" id="GO:0003824">
    <property type="term" value="F:catalytic activity"/>
    <property type="evidence" value="ECO:0007669"/>
    <property type="project" value="InterPro"/>
</dbReference>
<evidence type="ECO:0000256" key="2">
    <source>
        <dbReference type="ARBA" id="ARBA00023242"/>
    </source>
</evidence>
<keyword evidence="2" id="KW-0539">Nucleus</keyword>